<keyword evidence="3" id="KW-1185">Reference proteome</keyword>
<evidence type="ECO:0000313" key="2">
    <source>
        <dbReference type="EMBL" id="RJF80579.1"/>
    </source>
</evidence>
<evidence type="ECO:0000256" key="1">
    <source>
        <dbReference type="SAM" id="SignalP"/>
    </source>
</evidence>
<keyword evidence="1" id="KW-0732">Signal</keyword>
<comment type="caution">
    <text evidence="2">The sequence shown here is derived from an EMBL/GenBank/DDBJ whole genome shotgun (WGS) entry which is preliminary data.</text>
</comment>
<feature type="signal peptide" evidence="1">
    <location>
        <begin position="1"/>
        <end position="19"/>
    </location>
</feature>
<evidence type="ECO:0000313" key="3">
    <source>
        <dbReference type="Proteomes" id="UP000284605"/>
    </source>
</evidence>
<organism evidence="2 3">
    <name type="scientific">Oleomonas cavernae</name>
    <dbReference type="NCBI Taxonomy" id="2320859"/>
    <lineage>
        <taxon>Bacteria</taxon>
        <taxon>Pseudomonadati</taxon>
        <taxon>Pseudomonadota</taxon>
        <taxon>Alphaproteobacteria</taxon>
        <taxon>Acetobacterales</taxon>
        <taxon>Acetobacteraceae</taxon>
        <taxon>Oleomonas</taxon>
    </lineage>
</organism>
<name>A0A418VTV7_9PROT</name>
<dbReference type="RefSeq" id="WP_119782631.1">
    <property type="nucleotide sequence ID" value="NZ_QYUK01000016.1"/>
</dbReference>
<proteinExistence type="predicted"/>
<feature type="chain" id="PRO_5018968989" evidence="1">
    <location>
        <begin position="20"/>
        <end position="200"/>
    </location>
</feature>
<dbReference type="AlphaFoldDB" id="A0A418VTV7"/>
<reference evidence="2 3" key="1">
    <citation type="submission" date="2018-09" db="EMBL/GenBank/DDBJ databases">
        <authorList>
            <person name="Zhu H."/>
        </authorList>
    </citation>
    <scope>NUCLEOTIDE SEQUENCE [LARGE SCALE GENOMIC DNA]</scope>
    <source>
        <strain evidence="2 3">K1W22B-8</strain>
    </source>
</reference>
<protein>
    <submittedName>
        <fullName evidence="2">Uncharacterized protein</fullName>
    </submittedName>
</protein>
<gene>
    <name evidence="2" type="ORF">D3874_26020</name>
</gene>
<dbReference type="EMBL" id="QYUK01000016">
    <property type="protein sequence ID" value="RJF80579.1"/>
    <property type="molecule type" value="Genomic_DNA"/>
</dbReference>
<dbReference type="OrthoDB" id="6159094at2"/>
<sequence length="200" mass="22264">MRPRILAALCLILAAPAQAQAPADPDWPCIQRKVGTISAGTVWSGPDLASAGPWDKDFDAAALAQKLASRRTPMAEVDGLIEAFAQAAGPEKSVRLTRVFAGVLELTNTERDRILNGITRYARGQHKLADRIREASDKVGEAKDSPMAAESKETLELENQLQWDTRIFEERRRSLTYVCETPVLLEQRVFEIARRIQQRL</sequence>
<dbReference type="Proteomes" id="UP000284605">
    <property type="component" value="Unassembled WGS sequence"/>
</dbReference>
<accession>A0A418VTV7</accession>